<dbReference type="Proteomes" id="UP000654075">
    <property type="component" value="Unassembled WGS sequence"/>
</dbReference>
<gene>
    <name evidence="2" type="ORF">PGLA1383_LOCUS56006</name>
</gene>
<dbReference type="InterPro" id="IPR029058">
    <property type="entry name" value="AB_hydrolase_fold"/>
</dbReference>
<reference evidence="2" key="1">
    <citation type="submission" date="2021-02" db="EMBL/GenBank/DDBJ databases">
        <authorList>
            <person name="Dougan E. K."/>
            <person name="Rhodes N."/>
            <person name="Thang M."/>
            <person name="Chan C."/>
        </authorList>
    </citation>
    <scope>NUCLEOTIDE SEQUENCE</scope>
</reference>
<accession>A0A813HUZ5</accession>
<protein>
    <recommendedName>
        <fullName evidence="1">AB hydrolase-1 domain-containing protein</fullName>
    </recommendedName>
</protein>
<name>A0A813HUZ5_POLGL</name>
<dbReference type="AlphaFoldDB" id="A0A813HUZ5"/>
<dbReference type="InterPro" id="IPR000073">
    <property type="entry name" value="AB_hydrolase_1"/>
</dbReference>
<evidence type="ECO:0000259" key="1">
    <source>
        <dbReference type="Pfam" id="PF00561"/>
    </source>
</evidence>
<dbReference type="EMBL" id="CAJNNV010032879">
    <property type="protein sequence ID" value="CAE8641337.1"/>
    <property type="molecule type" value="Genomic_DNA"/>
</dbReference>
<keyword evidence="3" id="KW-1185">Reference proteome</keyword>
<proteinExistence type="predicted"/>
<organism evidence="2 3">
    <name type="scientific">Polarella glacialis</name>
    <name type="common">Dinoflagellate</name>
    <dbReference type="NCBI Taxonomy" id="89957"/>
    <lineage>
        <taxon>Eukaryota</taxon>
        <taxon>Sar</taxon>
        <taxon>Alveolata</taxon>
        <taxon>Dinophyceae</taxon>
        <taxon>Suessiales</taxon>
        <taxon>Suessiaceae</taxon>
        <taxon>Polarella</taxon>
    </lineage>
</organism>
<sequence>MEEGEASFSIQDTFQIAYRVIWQYAHKKEARLHHNGRISGGKLAVLLHGYSKRAVNSWAWSKIVRHLYKKGFTVVMVDMPGFGRSSMNMKWNCPVMSWMGDDWRIVSKVIEHLGFTRCVHFVGYRESCATIIKFWKNMPHMVNKGNILLDPIFALDDVMYIAPPIWGADKAFMHLKASRQREMMDKVLNMSGATPWCLFTPSARGETQEARAVLGQLQQKRALAFGKNSVIVTDLSAELLSEAQVGAQIAEFIVFPCRLQPQGPNCPKEFRFTPEYVSTIECIWMLDADALDAQPEWKYPGKIPDEQ</sequence>
<comment type="caution">
    <text evidence="2">The sequence shown here is derived from an EMBL/GenBank/DDBJ whole genome shotgun (WGS) entry which is preliminary data.</text>
</comment>
<evidence type="ECO:0000313" key="2">
    <source>
        <dbReference type="EMBL" id="CAE8641337.1"/>
    </source>
</evidence>
<dbReference type="Gene3D" id="3.40.50.1820">
    <property type="entry name" value="alpha/beta hydrolase"/>
    <property type="match status" value="1"/>
</dbReference>
<evidence type="ECO:0000313" key="3">
    <source>
        <dbReference type="Proteomes" id="UP000654075"/>
    </source>
</evidence>
<dbReference type="Pfam" id="PF00561">
    <property type="entry name" value="Abhydrolase_1"/>
    <property type="match status" value="1"/>
</dbReference>
<dbReference type="OrthoDB" id="413465at2759"/>
<dbReference type="SUPFAM" id="SSF53474">
    <property type="entry name" value="alpha/beta-Hydrolases"/>
    <property type="match status" value="1"/>
</dbReference>
<feature type="domain" description="AB hydrolase-1" evidence="1">
    <location>
        <begin position="45"/>
        <end position="123"/>
    </location>
</feature>